<sequence length="193" mass="21424">MLEVVVVRPTAHGWRKDRPGKFRRGGWRGRCGTAVFRLNMSDAVAWPGKRTTFRCRERQRRRKPMLRQSGTGGWRWYSGGNATVHQRGRVSDGPRAKRRAGRRRGDTCDEGEGDGTAGRRADAAVGAAGGRPAAREREGGGGEKWVRTGERERERKEAEREEDDDLGWDPRGQRTHVRGTGGRAPLGLGPEAA</sequence>
<dbReference type="EMBL" id="AP005407">
    <property type="protein sequence ID" value="BAD31336.1"/>
    <property type="molecule type" value="Genomic_DNA"/>
</dbReference>
<name>Q69QN9_ORYSJ</name>
<feature type="compositionally biased region" description="Basic and acidic residues" evidence="1">
    <location>
        <begin position="133"/>
        <end position="159"/>
    </location>
</feature>
<proteinExistence type="predicted"/>
<feature type="region of interest" description="Disordered" evidence="1">
    <location>
        <begin position="58"/>
        <end position="193"/>
    </location>
</feature>
<protein>
    <submittedName>
        <fullName evidence="2">Uncharacterized protein</fullName>
    </submittedName>
</protein>
<dbReference type="AlphaFoldDB" id="Q69QN9"/>
<gene>
    <name evidence="2" type="primary">OSJNBa0019N02.138</name>
</gene>
<reference evidence="2" key="1">
    <citation type="journal article" date="2004" name="Plant Cell">
        <title>Composition and structure of the centromeric region of rice chromosome 8.</title>
        <authorList>
            <person name="Wu J."/>
            <person name="Yamagata H."/>
            <person name="Hayashi-Tsugane M."/>
            <person name="Hijishita S."/>
            <person name="Fujisawa M."/>
            <person name="Shibata M."/>
            <person name="Itoh Y."/>
            <person name="Nakamura M."/>
            <person name="Sakaguchi M."/>
            <person name="Yoshihara R."/>
            <person name="Kobayashi H."/>
            <person name="Itoh K."/>
            <person name="Karasawa W."/>
            <person name="Yamamoto M."/>
            <person name="Saji S."/>
            <person name="Katagiri S."/>
            <person name="Kanamori H."/>
            <person name="Namiki N."/>
            <person name="Katayose Y."/>
            <person name="Matsumoto T."/>
            <person name="Sasaki T."/>
        </authorList>
    </citation>
    <scope>NUCLEOTIDE SEQUENCE</scope>
</reference>
<organism evidence="2">
    <name type="scientific">Oryza sativa subsp. japonica</name>
    <name type="common">Rice</name>
    <dbReference type="NCBI Taxonomy" id="39947"/>
    <lineage>
        <taxon>Eukaryota</taxon>
        <taxon>Viridiplantae</taxon>
        <taxon>Streptophyta</taxon>
        <taxon>Embryophyta</taxon>
        <taxon>Tracheophyta</taxon>
        <taxon>Spermatophyta</taxon>
        <taxon>Magnoliopsida</taxon>
        <taxon>Liliopsida</taxon>
        <taxon>Poales</taxon>
        <taxon>Poaceae</taxon>
        <taxon>BOP clade</taxon>
        <taxon>Oryzoideae</taxon>
        <taxon>Oryzeae</taxon>
        <taxon>Oryzinae</taxon>
        <taxon>Oryza</taxon>
        <taxon>Oryza sativa</taxon>
    </lineage>
</organism>
<accession>Q69QN9</accession>
<feature type="compositionally biased region" description="Low complexity" evidence="1">
    <location>
        <begin position="123"/>
        <end position="132"/>
    </location>
</feature>
<evidence type="ECO:0000313" key="2">
    <source>
        <dbReference type="EMBL" id="BAD31336.1"/>
    </source>
</evidence>
<evidence type="ECO:0000256" key="1">
    <source>
        <dbReference type="SAM" id="MobiDB-lite"/>
    </source>
</evidence>